<evidence type="ECO:0000313" key="2">
    <source>
        <dbReference type="EMBL" id="MWV47355.1"/>
    </source>
</evidence>
<feature type="transmembrane region" description="Helical" evidence="1">
    <location>
        <begin position="139"/>
        <end position="164"/>
    </location>
</feature>
<accession>A0A7X3IR37</accession>
<gene>
    <name evidence="2" type="ORF">GRF59_27545</name>
</gene>
<dbReference type="AlphaFoldDB" id="A0A7X3IR37"/>
<feature type="transmembrane region" description="Helical" evidence="1">
    <location>
        <begin position="20"/>
        <end position="38"/>
    </location>
</feature>
<dbReference type="Pfam" id="PF12730">
    <property type="entry name" value="ABC2_membrane_4"/>
    <property type="match status" value="1"/>
</dbReference>
<feature type="transmembrane region" description="Helical" evidence="1">
    <location>
        <begin position="176"/>
        <end position="197"/>
    </location>
</feature>
<reference evidence="2 3" key="1">
    <citation type="submission" date="2019-12" db="EMBL/GenBank/DDBJ databases">
        <title>Paenibacillus sp. nov., an endophytic bacterium isolated from the stem of Dendrobium.</title>
        <authorList>
            <person name="Zhao R."/>
        </authorList>
    </citation>
    <scope>NUCLEOTIDE SEQUENCE [LARGE SCALE GENOMIC DNA]</scope>
    <source>
        <strain evidence="2 3">HJL G12</strain>
    </source>
</reference>
<sequence>MMGTILKRELSGLGTQRAMAAMMVVFGIFLPIAASWYLGSSVSSDATLSEQVYMWRVVAVVMCFMPSFVPAALSAINLAGEFEMRTLVPLLATPVSNRSLFAGKMLSILLPAFVVVLLSQAVFYIGTYEVQDIHGGASWTFYAVLLTASIAYYFLVVSIGFMVAVKVREIRNAQQYGALCMMPIMLGSMGGLGYSVVKFSMDSILYITLPVGIIVLVAALAALPKLWNRANLAERF</sequence>
<dbReference type="PANTHER" id="PTHR43471:SF1">
    <property type="entry name" value="ABC TRANSPORTER PERMEASE PROTEIN NOSY-RELATED"/>
    <property type="match status" value="1"/>
</dbReference>
<comment type="caution">
    <text evidence="2">The sequence shown here is derived from an EMBL/GenBank/DDBJ whole genome shotgun (WGS) entry which is preliminary data.</text>
</comment>
<dbReference type="Proteomes" id="UP000460318">
    <property type="component" value="Unassembled WGS sequence"/>
</dbReference>
<organism evidence="2 3">
    <name type="scientific">Paenibacillus dendrobii</name>
    <dbReference type="NCBI Taxonomy" id="2691084"/>
    <lineage>
        <taxon>Bacteria</taxon>
        <taxon>Bacillati</taxon>
        <taxon>Bacillota</taxon>
        <taxon>Bacilli</taxon>
        <taxon>Bacillales</taxon>
        <taxon>Paenibacillaceae</taxon>
        <taxon>Paenibacillus</taxon>
    </lineage>
</organism>
<protein>
    <submittedName>
        <fullName evidence="2">ABC transporter permease subunit</fullName>
    </submittedName>
</protein>
<feature type="transmembrane region" description="Helical" evidence="1">
    <location>
        <begin position="106"/>
        <end position="127"/>
    </location>
</feature>
<evidence type="ECO:0000313" key="3">
    <source>
        <dbReference type="Proteomes" id="UP000460318"/>
    </source>
</evidence>
<keyword evidence="1" id="KW-0812">Transmembrane</keyword>
<dbReference type="RefSeq" id="WP_160500950.1">
    <property type="nucleotide sequence ID" value="NZ_WUBI01000007.1"/>
</dbReference>
<keyword evidence="1" id="KW-0472">Membrane</keyword>
<keyword evidence="1" id="KW-1133">Transmembrane helix</keyword>
<dbReference type="PANTHER" id="PTHR43471">
    <property type="entry name" value="ABC TRANSPORTER PERMEASE"/>
    <property type="match status" value="1"/>
</dbReference>
<evidence type="ECO:0000256" key="1">
    <source>
        <dbReference type="SAM" id="Phobius"/>
    </source>
</evidence>
<dbReference type="EMBL" id="WUBI01000007">
    <property type="protein sequence ID" value="MWV47355.1"/>
    <property type="molecule type" value="Genomic_DNA"/>
</dbReference>
<feature type="transmembrane region" description="Helical" evidence="1">
    <location>
        <begin position="53"/>
        <end position="76"/>
    </location>
</feature>
<feature type="transmembrane region" description="Helical" evidence="1">
    <location>
        <begin position="203"/>
        <end position="223"/>
    </location>
</feature>
<keyword evidence="3" id="KW-1185">Reference proteome</keyword>
<proteinExistence type="predicted"/>
<name>A0A7X3IR37_9BACL</name>